<evidence type="ECO:0000259" key="6">
    <source>
        <dbReference type="SMART" id="SM00382"/>
    </source>
</evidence>
<gene>
    <name evidence="7" type="ORF">EVJ46_09400</name>
</gene>
<dbReference type="GO" id="GO:0000731">
    <property type="term" value="P:DNA synthesis involved in DNA repair"/>
    <property type="evidence" value="ECO:0007669"/>
    <property type="project" value="TreeGrafter"/>
</dbReference>
<dbReference type="InterPro" id="IPR003959">
    <property type="entry name" value="ATPase_AAA_core"/>
</dbReference>
<keyword evidence="4" id="KW-0547">Nucleotide-binding</keyword>
<keyword evidence="3" id="KW-0235">DNA replication</keyword>
<dbReference type="FunFam" id="3.40.50.300:FF:000137">
    <property type="entry name" value="Replication-associated recombination protein A"/>
    <property type="match status" value="1"/>
</dbReference>
<dbReference type="InterPro" id="IPR003593">
    <property type="entry name" value="AAA+_ATPase"/>
</dbReference>
<dbReference type="PANTHER" id="PTHR13779">
    <property type="entry name" value="WERNER HELICASE-INTERACTING PROTEIN 1 FAMILY MEMBER"/>
    <property type="match status" value="1"/>
</dbReference>
<dbReference type="Gene3D" id="1.20.272.10">
    <property type="match status" value="1"/>
</dbReference>
<dbReference type="Proteomes" id="UP000316562">
    <property type="component" value="Unassembled WGS sequence"/>
</dbReference>
<dbReference type="InterPro" id="IPR008921">
    <property type="entry name" value="DNA_pol3_clamp-load_cplx_C"/>
</dbReference>
<dbReference type="InterPro" id="IPR021886">
    <property type="entry name" value="MgsA_C"/>
</dbReference>
<dbReference type="CDD" id="cd18139">
    <property type="entry name" value="HLD_clamp_RarA"/>
    <property type="match status" value="1"/>
</dbReference>
<dbReference type="AlphaFoldDB" id="A0A519BEM8"/>
<dbReference type="InterPro" id="IPR032423">
    <property type="entry name" value="AAA_assoc_2"/>
</dbReference>
<dbReference type="Gene3D" id="1.10.8.60">
    <property type="match status" value="1"/>
</dbReference>
<feature type="domain" description="AAA+ ATPase" evidence="6">
    <location>
        <begin position="63"/>
        <end position="180"/>
    </location>
</feature>
<dbReference type="GO" id="GO:0005524">
    <property type="term" value="F:ATP binding"/>
    <property type="evidence" value="ECO:0007669"/>
    <property type="project" value="UniProtKB-KW"/>
</dbReference>
<protein>
    <submittedName>
        <fullName evidence="7">Replication-associated recombination protein A</fullName>
    </submittedName>
</protein>
<sequence>MNLFDNSGNNDGSDNNVAANKFKNNILQPLAERLRPKSLYEFFGQNHILGEGKPLKNMLDAGFIRSMIFWGPPGSGKTTLATIIAGISGYEFYKISAVSSGVKELREIIDKANTNFKYYGKPILIFIDEIHRFNKSQQDILLHSIEEGSLILIGATTENPSFEINSPILSRVTVFTLHPLFKEDLNLIIDRALASDETVKKKKINLKEDGREALIRYSGSDARIMLNALETAVNTSETAINTAKPYTDNVNDDTIILDATKIEEAYLRTSKYDKTGEEHYNTISAFIKSLRGSDPDGAVFWLAKMLDSGEDAKFIARRMVVLASEDVGNAEPDALNLAVSCFNAVNVIGMPEARILLSQAATYLASCPKSNASYLAIESALNDVKKFPGITVPLHLRNAPTKLMKELNYHEGYRYDHNYENHFAKQKYLPEELSDRIYYRPENIGKEKEIKIRLKALWEESKNYRE</sequence>
<dbReference type="EMBL" id="SGBC01000004">
    <property type="protein sequence ID" value="RZD15726.1"/>
    <property type="molecule type" value="Genomic_DNA"/>
</dbReference>
<proteinExistence type="inferred from homology"/>
<evidence type="ECO:0000256" key="5">
    <source>
        <dbReference type="ARBA" id="ARBA00022840"/>
    </source>
</evidence>
<evidence type="ECO:0000256" key="1">
    <source>
        <dbReference type="ARBA" id="ARBA00002393"/>
    </source>
</evidence>
<comment type="function">
    <text evidence="1">DNA-dependent ATPase that plays important roles in cellular responses to stalled DNA replication processes.</text>
</comment>
<accession>A0A519BEM8</accession>
<comment type="similarity">
    <text evidence="2">Belongs to the AAA ATPase family. RarA/MGS1/WRNIP1 subfamily.</text>
</comment>
<dbReference type="GO" id="GO:0006261">
    <property type="term" value="P:DNA-templated DNA replication"/>
    <property type="evidence" value="ECO:0007669"/>
    <property type="project" value="TreeGrafter"/>
</dbReference>
<dbReference type="CDD" id="cd00009">
    <property type="entry name" value="AAA"/>
    <property type="match status" value="1"/>
</dbReference>
<dbReference type="GO" id="GO:0003677">
    <property type="term" value="F:DNA binding"/>
    <property type="evidence" value="ECO:0007669"/>
    <property type="project" value="InterPro"/>
</dbReference>
<evidence type="ECO:0000313" key="7">
    <source>
        <dbReference type="EMBL" id="RZD15726.1"/>
    </source>
</evidence>
<organism evidence="7 8">
    <name type="scientific">Acididesulfobacter guangdongensis</name>
    <dbReference type="NCBI Taxonomy" id="2597225"/>
    <lineage>
        <taxon>Bacteria</taxon>
        <taxon>Deltaproteobacteria</taxon>
        <taxon>Candidatus Acidulodesulfobacterales</taxon>
        <taxon>Candidatus Acididesulfobacter</taxon>
    </lineage>
</organism>
<dbReference type="FunFam" id="1.20.272.10:FF:000001">
    <property type="entry name" value="Putative AAA family ATPase"/>
    <property type="match status" value="1"/>
</dbReference>
<dbReference type="PANTHER" id="PTHR13779:SF7">
    <property type="entry name" value="ATPASE WRNIP1"/>
    <property type="match status" value="1"/>
</dbReference>
<dbReference type="Pfam" id="PF12002">
    <property type="entry name" value="MgsA_C"/>
    <property type="match status" value="1"/>
</dbReference>
<dbReference type="GO" id="GO:0016887">
    <property type="term" value="F:ATP hydrolysis activity"/>
    <property type="evidence" value="ECO:0007669"/>
    <property type="project" value="InterPro"/>
</dbReference>
<reference evidence="7 8" key="1">
    <citation type="journal article" date="2019" name="ISME J.">
        <title>Insights into ecological role of a new deltaproteobacterial order Candidatus Acidulodesulfobacterales by metagenomics and metatranscriptomics.</title>
        <authorList>
            <person name="Tan S."/>
            <person name="Liu J."/>
            <person name="Fang Y."/>
            <person name="Hedlund B.P."/>
            <person name="Lian Z.H."/>
            <person name="Huang L.Y."/>
            <person name="Li J.T."/>
            <person name="Huang L.N."/>
            <person name="Li W.J."/>
            <person name="Jiang H.C."/>
            <person name="Dong H.L."/>
            <person name="Shu W.S."/>
        </authorList>
    </citation>
    <scope>NUCLEOTIDE SEQUENCE [LARGE SCALE GENOMIC DNA]</scope>
    <source>
        <strain evidence="7">AP2</strain>
    </source>
</reference>
<dbReference type="SMART" id="SM00382">
    <property type="entry name" value="AAA"/>
    <property type="match status" value="1"/>
</dbReference>
<evidence type="ECO:0000256" key="4">
    <source>
        <dbReference type="ARBA" id="ARBA00022741"/>
    </source>
</evidence>
<dbReference type="InterPro" id="IPR027417">
    <property type="entry name" value="P-loop_NTPase"/>
</dbReference>
<dbReference type="InterPro" id="IPR051314">
    <property type="entry name" value="AAA_ATPase_RarA/MGS1/WRNIP1"/>
</dbReference>
<name>A0A519BEM8_ACIG2</name>
<comment type="caution">
    <text evidence="7">The sequence shown here is derived from an EMBL/GenBank/DDBJ whole genome shotgun (WGS) entry which is preliminary data.</text>
</comment>
<dbReference type="Pfam" id="PF16193">
    <property type="entry name" value="AAA_assoc_2"/>
    <property type="match status" value="1"/>
</dbReference>
<keyword evidence="5" id="KW-0067">ATP-binding</keyword>
<evidence type="ECO:0000256" key="3">
    <source>
        <dbReference type="ARBA" id="ARBA00022705"/>
    </source>
</evidence>
<dbReference type="Gene3D" id="3.40.50.300">
    <property type="entry name" value="P-loop containing nucleotide triphosphate hydrolases"/>
    <property type="match status" value="1"/>
</dbReference>
<evidence type="ECO:0000313" key="8">
    <source>
        <dbReference type="Proteomes" id="UP000316562"/>
    </source>
</evidence>
<dbReference type="SUPFAM" id="SSF48019">
    <property type="entry name" value="post-AAA+ oligomerization domain-like"/>
    <property type="match status" value="1"/>
</dbReference>
<dbReference type="Pfam" id="PF00004">
    <property type="entry name" value="AAA"/>
    <property type="match status" value="1"/>
</dbReference>
<dbReference type="Gene3D" id="1.10.3710.10">
    <property type="entry name" value="DNA polymerase III clamp loader subunits, C-terminal domain"/>
    <property type="match status" value="1"/>
</dbReference>
<dbReference type="GO" id="GO:0008047">
    <property type="term" value="F:enzyme activator activity"/>
    <property type="evidence" value="ECO:0007669"/>
    <property type="project" value="TreeGrafter"/>
</dbReference>
<evidence type="ECO:0000256" key="2">
    <source>
        <dbReference type="ARBA" id="ARBA00008959"/>
    </source>
</evidence>
<dbReference type="GO" id="GO:0017116">
    <property type="term" value="F:single-stranded DNA helicase activity"/>
    <property type="evidence" value="ECO:0007669"/>
    <property type="project" value="TreeGrafter"/>
</dbReference>
<dbReference type="SUPFAM" id="SSF52540">
    <property type="entry name" value="P-loop containing nucleoside triphosphate hydrolases"/>
    <property type="match status" value="1"/>
</dbReference>